<dbReference type="EMBL" id="JAPEVG010000135">
    <property type="protein sequence ID" value="KAJ8481501.1"/>
    <property type="molecule type" value="Genomic_DNA"/>
</dbReference>
<keyword evidence="1" id="KW-0472">Membrane</keyword>
<dbReference type="PANTHER" id="PTHR40465">
    <property type="entry name" value="CHROMOSOME 1, WHOLE GENOME SHOTGUN SEQUENCE"/>
    <property type="match status" value="1"/>
</dbReference>
<organism evidence="3 4">
    <name type="scientific">Trametes cubensis</name>
    <dbReference type="NCBI Taxonomy" id="1111947"/>
    <lineage>
        <taxon>Eukaryota</taxon>
        <taxon>Fungi</taxon>
        <taxon>Dikarya</taxon>
        <taxon>Basidiomycota</taxon>
        <taxon>Agaricomycotina</taxon>
        <taxon>Agaricomycetes</taxon>
        <taxon>Polyporales</taxon>
        <taxon>Polyporaceae</taxon>
        <taxon>Trametes</taxon>
    </lineage>
</organism>
<name>A0AAD7TT97_9APHY</name>
<keyword evidence="1" id="KW-0812">Transmembrane</keyword>
<dbReference type="Proteomes" id="UP001215151">
    <property type="component" value="Unassembled WGS sequence"/>
</dbReference>
<evidence type="ECO:0000259" key="2">
    <source>
        <dbReference type="Pfam" id="PF20152"/>
    </source>
</evidence>
<dbReference type="Pfam" id="PF20152">
    <property type="entry name" value="DUF6534"/>
    <property type="match status" value="1"/>
</dbReference>
<keyword evidence="4" id="KW-1185">Reference proteome</keyword>
<feature type="transmembrane region" description="Helical" evidence="1">
    <location>
        <begin position="171"/>
        <end position="195"/>
    </location>
</feature>
<evidence type="ECO:0000313" key="3">
    <source>
        <dbReference type="EMBL" id="KAJ8481501.1"/>
    </source>
</evidence>
<feature type="transmembrane region" description="Helical" evidence="1">
    <location>
        <begin position="26"/>
        <end position="43"/>
    </location>
</feature>
<gene>
    <name evidence="3" type="ORF">ONZ51_g5956</name>
</gene>
<feature type="domain" description="DUF6534" evidence="2">
    <location>
        <begin position="181"/>
        <end position="267"/>
    </location>
</feature>
<accession>A0AAD7TT97</accession>
<evidence type="ECO:0000313" key="4">
    <source>
        <dbReference type="Proteomes" id="UP001215151"/>
    </source>
</evidence>
<feature type="transmembrane region" description="Helical" evidence="1">
    <location>
        <begin position="107"/>
        <end position="128"/>
    </location>
</feature>
<protein>
    <recommendedName>
        <fullName evidence="2">DUF6534 domain-containing protein</fullName>
    </recommendedName>
</protein>
<evidence type="ECO:0000256" key="1">
    <source>
        <dbReference type="SAM" id="Phobius"/>
    </source>
</evidence>
<feature type="transmembrane region" description="Helical" evidence="1">
    <location>
        <begin position="64"/>
        <end position="87"/>
    </location>
</feature>
<dbReference type="PANTHER" id="PTHR40465:SF1">
    <property type="entry name" value="DUF6534 DOMAIN-CONTAINING PROTEIN"/>
    <property type="match status" value="1"/>
</dbReference>
<keyword evidence="1" id="KW-1133">Transmembrane helix</keyword>
<feature type="transmembrane region" description="Helical" evidence="1">
    <location>
        <begin position="215"/>
        <end position="236"/>
    </location>
</feature>
<comment type="caution">
    <text evidence="3">The sequence shown here is derived from an EMBL/GenBank/DDBJ whole genome shotgun (WGS) entry which is preliminary data.</text>
</comment>
<feature type="transmembrane region" description="Helical" evidence="1">
    <location>
        <begin position="135"/>
        <end position="159"/>
    </location>
</feature>
<proteinExistence type="predicted"/>
<reference evidence="3" key="1">
    <citation type="submission" date="2022-11" db="EMBL/GenBank/DDBJ databases">
        <title>Genome Sequence of Cubamyces cubensis.</title>
        <authorList>
            <person name="Buettner E."/>
        </authorList>
    </citation>
    <scope>NUCLEOTIDE SEQUENCE</scope>
    <source>
        <strain evidence="3">MPL-01</strain>
    </source>
</reference>
<dbReference type="AlphaFoldDB" id="A0AAD7TT97"/>
<dbReference type="InterPro" id="IPR045339">
    <property type="entry name" value="DUF6534"/>
</dbReference>
<sequence length="344" mass="37850">MEGQSQPSPSAGALPLLPKLPPLDNTYGAILLGSFASLMLYGLTLHQAYRYIRAHATDGLYMKCYVVFIVVLDSLHSGLCMHISYWYLVKCYFRPDRLFTGVWSLNMIAVTVGMTIILCQWRVALIVIGGKLRNIAFIAASLFLGELAFAIVATVKAFVLPNLIEFRKFAWTISAAYGLSVGSNAMLTSVLIFVLHRSRTGFQRTDSKIDTLIKYAVCTGLMTDLFGVLALVFALVQPSNLIYTGIDLVTSKLYVNSVLAALNFRDSVAPRKPTSGRTEGDRLSAYPRSIRQQVSDTEAWSHDLQYLSTASSGSMHVFDIKAVRNVESDGAVPIEPSDLPKDMV</sequence>